<proteinExistence type="predicted"/>
<keyword evidence="1" id="KW-0812">Transmembrane</keyword>
<reference evidence="2 3" key="1">
    <citation type="journal article" date="2014" name="Int. J. Syst. Evol. Microbiol.">
        <title>Sneathiella chungangensis sp. nov., isolated from a marine sand, and emended description of the genus Sneathiella.</title>
        <authorList>
            <person name="Siamphan C."/>
            <person name="Kim H."/>
            <person name="Lee J.S."/>
            <person name="Kim W."/>
        </authorList>
    </citation>
    <scope>NUCLEOTIDE SEQUENCE [LARGE SCALE GENOMIC DNA]</scope>
    <source>
        <strain evidence="2 3">KCTC 32476</strain>
    </source>
</reference>
<keyword evidence="3" id="KW-1185">Reference proteome</keyword>
<feature type="transmembrane region" description="Helical" evidence="1">
    <location>
        <begin position="163"/>
        <end position="182"/>
    </location>
</feature>
<evidence type="ECO:0000313" key="3">
    <source>
        <dbReference type="Proteomes" id="UP000445696"/>
    </source>
</evidence>
<name>A0A845MIW4_9PROT</name>
<comment type="caution">
    <text evidence="2">The sequence shown here is derived from an EMBL/GenBank/DDBJ whole genome shotgun (WGS) entry which is preliminary data.</text>
</comment>
<evidence type="ECO:0008006" key="4">
    <source>
        <dbReference type="Google" id="ProtNLM"/>
    </source>
</evidence>
<dbReference type="RefSeq" id="WP_161339369.1">
    <property type="nucleotide sequence ID" value="NZ_JBHSDG010000004.1"/>
</dbReference>
<organism evidence="2 3">
    <name type="scientific">Sneathiella chungangensis</name>
    <dbReference type="NCBI Taxonomy" id="1418234"/>
    <lineage>
        <taxon>Bacteria</taxon>
        <taxon>Pseudomonadati</taxon>
        <taxon>Pseudomonadota</taxon>
        <taxon>Alphaproteobacteria</taxon>
        <taxon>Sneathiellales</taxon>
        <taxon>Sneathiellaceae</taxon>
        <taxon>Sneathiella</taxon>
    </lineage>
</organism>
<keyword evidence="1" id="KW-1133">Transmembrane helix</keyword>
<gene>
    <name evidence="2" type="ORF">GQF03_11275</name>
</gene>
<evidence type="ECO:0000313" key="2">
    <source>
        <dbReference type="EMBL" id="MZR22914.1"/>
    </source>
</evidence>
<dbReference type="EMBL" id="WTVA01000004">
    <property type="protein sequence ID" value="MZR22914.1"/>
    <property type="molecule type" value="Genomic_DNA"/>
</dbReference>
<feature type="transmembrane region" description="Helical" evidence="1">
    <location>
        <begin position="64"/>
        <end position="85"/>
    </location>
</feature>
<feature type="transmembrane region" description="Helical" evidence="1">
    <location>
        <begin position="36"/>
        <end position="52"/>
    </location>
</feature>
<accession>A0A845MIW4</accession>
<dbReference type="Proteomes" id="UP000445696">
    <property type="component" value="Unassembled WGS sequence"/>
</dbReference>
<dbReference type="AlphaFoldDB" id="A0A845MIW4"/>
<feature type="transmembrane region" description="Helical" evidence="1">
    <location>
        <begin position="91"/>
        <end position="115"/>
    </location>
</feature>
<evidence type="ECO:0000256" key="1">
    <source>
        <dbReference type="SAM" id="Phobius"/>
    </source>
</evidence>
<dbReference type="OrthoDB" id="8537043at2"/>
<protein>
    <recommendedName>
        <fullName evidence="4">Intracellular septation protein A</fullName>
    </recommendedName>
</protein>
<sequence length="192" mass="22112">MPFWRRKLRPLDLLLVLISLAYPFVVYFGLMKFSPLTVGLALVIFLILRLVLQRQRRERRPEIGIYLIVLAAIILLLSVDEMLAIKAYPVLISLSFATLFGYSLIFPPPIIERFARMTEGELDAHAQRYTRHVTEAWVVFFLLNAAVSVWTALYASLGVWTLYNGFVSYVLIGLMLGGEFILRQFVKRRKVS</sequence>
<feature type="transmembrane region" description="Helical" evidence="1">
    <location>
        <begin position="136"/>
        <end position="157"/>
    </location>
</feature>
<feature type="transmembrane region" description="Helical" evidence="1">
    <location>
        <begin position="12"/>
        <end position="30"/>
    </location>
</feature>
<keyword evidence="1" id="KW-0472">Membrane</keyword>